<evidence type="ECO:0000313" key="10">
    <source>
        <dbReference type="Proteomes" id="UP001497482"/>
    </source>
</evidence>
<evidence type="ECO:0000256" key="7">
    <source>
        <dbReference type="SAM" id="MobiDB-lite"/>
    </source>
</evidence>
<dbReference type="SUPFAM" id="SSF46689">
    <property type="entry name" value="Homeodomain-like"/>
    <property type="match status" value="1"/>
</dbReference>
<evidence type="ECO:0000256" key="2">
    <source>
        <dbReference type="ARBA" id="ARBA00008446"/>
    </source>
</evidence>
<dbReference type="GO" id="GO:0048468">
    <property type="term" value="P:cell development"/>
    <property type="evidence" value="ECO:0007669"/>
    <property type="project" value="TreeGrafter"/>
</dbReference>
<dbReference type="PROSITE" id="PS50071">
    <property type="entry name" value="HOMEOBOX_2"/>
    <property type="match status" value="1"/>
</dbReference>
<keyword evidence="10" id="KW-1185">Reference proteome</keyword>
<keyword evidence="5 6" id="KW-0539">Nucleus</keyword>
<gene>
    <name evidence="9" type="ORF">KC01_LOCUS23653</name>
</gene>
<dbReference type="GO" id="GO:0005634">
    <property type="term" value="C:nucleus"/>
    <property type="evidence" value="ECO:0007669"/>
    <property type="project" value="UniProtKB-SubCell"/>
</dbReference>
<reference evidence="9 10" key="1">
    <citation type="submission" date="2024-04" db="EMBL/GenBank/DDBJ databases">
        <authorList>
            <person name="Waldvogel A.-M."/>
            <person name="Schoenle A."/>
        </authorList>
    </citation>
    <scope>NUCLEOTIDE SEQUENCE [LARGE SCALE GENOMIC DNA]</scope>
</reference>
<dbReference type="PANTHER" id="PTHR11211">
    <property type="entry name" value="IROQUOIS-CLASS HOMEODOMAIN PROTEIN IRX"/>
    <property type="match status" value="1"/>
</dbReference>
<feature type="compositionally biased region" description="Pro residues" evidence="7">
    <location>
        <begin position="202"/>
        <end position="219"/>
    </location>
</feature>
<dbReference type="InterPro" id="IPR008422">
    <property type="entry name" value="KN_HD"/>
</dbReference>
<evidence type="ECO:0000259" key="8">
    <source>
        <dbReference type="PROSITE" id="PS50071"/>
    </source>
</evidence>
<dbReference type="SMART" id="SM00389">
    <property type="entry name" value="HOX"/>
    <property type="match status" value="1"/>
</dbReference>
<evidence type="ECO:0000256" key="3">
    <source>
        <dbReference type="ARBA" id="ARBA00023125"/>
    </source>
</evidence>
<protein>
    <recommendedName>
        <fullName evidence="8">Homeobox domain-containing protein</fullName>
    </recommendedName>
</protein>
<dbReference type="PANTHER" id="PTHR11211:SF40">
    <property type="entry name" value="MIRROR, ISOFORM C"/>
    <property type="match status" value="1"/>
</dbReference>
<keyword evidence="4 6" id="KW-0371">Homeobox</keyword>
<proteinExistence type="inferred from homology"/>
<feature type="compositionally biased region" description="Low complexity" evidence="7">
    <location>
        <begin position="183"/>
        <end position="201"/>
    </location>
</feature>
<dbReference type="InterPro" id="IPR009057">
    <property type="entry name" value="Homeodomain-like_sf"/>
</dbReference>
<comment type="subcellular location">
    <subcellularLocation>
        <location evidence="1 6">Nucleus</location>
    </subcellularLocation>
</comment>
<keyword evidence="3 6" id="KW-0238">DNA-binding</keyword>
<comment type="similarity">
    <text evidence="2">Belongs to the TALE/IRO homeobox family.</text>
</comment>
<dbReference type="Gene3D" id="1.10.10.60">
    <property type="entry name" value="Homeodomain-like"/>
    <property type="match status" value="1"/>
</dbReference>
<name>A0AAV2KXB1_KNICA</name>
<dbReference type="PROSITE" id="PS00027">
    <property type="entry name" value="HOMEOBOX_1"/>
    <property type="match status" value="1"/>
</dbReference>
<dbReference type="SMART" id="SM00548">
    <property type="entry name" value="IRO"/>
    <property type="match status" value="1"/>
</dbReference>
<dbReference type="GO" id="GO:0000981">
    <property type="term" value="F:DNA-binding transcription factor activity, RNA polymerase II-specific"/>
    <property type="evidence" value="ECO:0007669"/>
    <property type="project" value="InterPro"/>
</dbReference>
<dbReference type="AlphaFoldDB" id="A0AAV2KXB1"/>
<dbReference type="GO" id="GO:0000978">
    <property type="term" value="F:RNA polymerase II cis-regulatory region sequence-specific DNA binding"/>
    <property type="evidence" value="ECO:0007669"/>
    <property type="project" value="TreeGrafter"/>
</dbReference>
<dbReference type="FunFam" id="1.10.10.60:FF:000003">
    <property type="entry name" value="Iroquois-class homeobox protein IRX"/>
    <property type="match status" value="1"/>
</dbReference>
<evidence type="ECO:0000256" key="5">
    <source>
        <dbReference type="ARBA" id="ARBA00023242"/>
    </source>
</evidence>
<feature type="domain" description="Homeobox" evidence="8">
    <location>
        <begin position="81"/>
        <end position="138"/>
    </location>
</feature>
<evidence type="ECO:0000313" key="9">
    <source>
        <dbReference type="EMBL" id="CAL1594710.1"/>
    </source>
</evidence>
<feature type="region of interest" description="Disordered" evidence="7">
    <location>
        <begin position="139"/>
        <end position="222"/>
    </location>
</feature>
<dbReference type="Pfam" id="PF05920">
    <property type="entry name" value="Homeobox_KN"/>
    <property type="match status" value="1"/>
</dbReference>
<dbReference type="InterPro" id="IPR001356">
    <property type="entry name" value="HD"/>
</dbReference>
<feature type="DNA-binding region" description="Homeobox" evidence="6">
    <location>
        <begin position="83"/>
        <end position="139"/>
    </location>
</feature>
<evidence type="ECO:0000256" key="1">
    <source>
        <dbReference type="ARBA" id="ARBA00004123"/>
    </source>
</evidence>
<sequence length="295" mass="32038">MAVYPSGFVFSSPPALLGPRAGHQGSAFAPYSPGQHYGGGEPRTNSAISNFLSPGFDSSALDFHAFAPLGPCLPYVDPAFRKNATRDATATLKAWLSEHRKNPYPTKGEKIMLAIVTKMSLTQVSTWFANARRRLKKENKMSWTPRNRSEDEDEETDAERGEGDPPVSSAPWFPSDPLSSEASPHCSPHPQPSSLSTTTTSTPPPPIPPTSPPPAPADTPKPKLWSLAEMATSQDRSRGPILQGPSLSRPVYIAPAYIYQHYNHLHPNLSLNGAYTRDFGLRTLDKGSSQLLVPP</sequence>
<dbReference type="InterPro" id="IPR003893">
    <property type="entry name" value="Iroquois_homeo"/>
</dbReference>
<accession>A0AAV2KXB1</accession>
<organism evidence="9 10">
    <name type="scientific">Knipowitschia caucasica</name>
    <name type="common">Caucasian dwarf goby</name>
    <name type="synonym">Pomatoschistus caucasicus</name>
    <dbReference type="NCBI Taxonomy" id="637954"/>
    <lineage>
        <taxon>Eukaryota</taxon>
        <taxon>Metazoa</taxon>
        <taxon>Chordata</taxon>
        <taxon>Craniata</taxon>
        <taxon>Vertebrata</taxon>
        <taxon>Euteleostomi</taxon>
        <taxon>Actinopterygii</taxon>
        <taxon>Neopterygii</taxon>
        <taxon>Teleostei</taxon>
        <taxon>Neoteleostei</taxon>
        <taxon>Acanthomorphata</taxon>
        <taxon>Gobiaria</taxon>
        <taxon>Gobiiformes</taxon>
        <taxon>Gobioidei</taxon>
        <taxon>Gobiidae</taxon>
        <taxon>Gobiinae</taxon>
        <taxon>Knipowitschia</taxon>
    </lineage>
</organism>
<dbReference type="CDD" id="cd00086">
    <property type="entry name" value="homeodomain"/>
    <property type="match status" value="1"/>
</dbReference>
<dbReference type="InterPro" id="IPR017970">
    <property type="entry name" value="Homeobox_CS"/>
</dbReference>
<dbReference type="GO" id="GO:0030182">
    <property type="term" value="P:neuron differentiation"/>
    <property type="evidence" value="ECO:0007669"/>
    <property type="project" value="TreeGrafter"/>
</dbReference>
<dbReference type="Proteomes" id="UP001497482">
    <property type="component" value="Chromosome 20"/>
</dbReference>
<dbReference type="EMBL" id="OZ035842">
    <property type="protein sequence ID" value="CAL1594710.1"/>
    <property type="molecule type" value="Genomic_DNA"/>
</dbReference>
<evidence type="ECO:0000256" key="4">
    <source>
        <dbReference type="ARBA" id="ARBA00023155"/>
    </source>
</evidence>
<evidence type="ECO:0000256" key="6">
    <source>
        <dbReference type="PROSITE-ProRule" id="PRU00108"/>
    </source>
</evidence>